<dbReference type="Gene3D" id="1.10.10.10">
    <property type="entry name" value="Winged helix-like DNA-binding domain superfamily/Winged helix DNA-binding domain"/>
    <property type="match status" value="1"/>
</dbReference>
<dbReference type="PANTHER" id="PTHR44688:SF16">
    <property type="entry name" value="DNA-BINDING TRANSCRIPTIONAL ACTIVATOR DEVR_DOSR"/>
    <property type="match status" value="1"/>
</dbReference>
<name>A0A0F9B7X8_9ZZZZ</name>
<gene>
    <name evidence="5" type="ORF">LCGC14_2759450</name>
</gene>
<reference evidence="5" key="1">
    <citation type="journal article" date="2015" name="Nature">
        <title>Complex archaea that bridge the gap between prokaryotes and eukaryotes.</title>
        <authorList>
            <person name="Spang A."/>
            <person name="Saw J.H."/>
            <person name="Jorgensen S.L."/>
            <person name="Zaremba-Niedzwiedzka K."/>
            <person name="Martijn J."/>
            <person name="Lind A.E."/>
            <person name="van Eijk R."/>
            <person name="Schleper C."/>
            <person name="Guy L."/>
            <person name="Ettema T.J."/>
        </authorList>
    </citation>
    <scope>NUCLEOTIDE SEQUENCE</scope>
</reference>
<dbReference type="AlphaFoldDB" id="A0A0F9B7X8"/>
<evidence type="ECO:0000313" key="5">
    <source>
        <dbReference type="EMBL" id="KKK86819.1"/>
    </source>
</evidence>
<sequence length="68" mass="7627">IMVLVKIKLTDREQELMRLICQGYVQKQIAYRCGISKETVHVHLANIKGKLGAETTAQAAVIFTLGER</sequence>
<dbReference type="SUPFAM" id="SSF46894">
    <property type="entry name" value="C-terminal effector domain of the bipartite response regulators"/>
    <property type="match status" value="1"/>
</dbReference>
<dbReference type="InterPro" id="IPR036388">
    <property type="entry name" value="WH-like_DNA-bd_sf"/>
</dbReference>
<feature type="domain" description="HTH luxR-type" evidence="4">
    <location>
        <begin position="1"/>
        <end position="67"/>
    </location>
</feature>
<dbReference type="InterPro" id="IPR016032">
    <property type="entry name" value="Sig_transdc_resp-reg_C-effctor"/>
</dbReference>
<dbReference type="PRINTS" id="PR00038">
    <property type="entry name" value="HTHLUXR"/>
</dbReference>
<proteinExistence type="predicted"/>
<dbReference type="InterPro" id="IPR000792">
    <property type="entry name" value="Tscrpt_reg_LuxR_C"/>
</dbReference>
<keyword evidence="1" id="KW-0805">Transcription regulation</keyword>
<feature type="non-terminal residue" evidence="5">
    <location>
        <position position="1"/>
    </location>
</feature>
<organism evidence="5">
    <name type="scientific">marine sediment metagenome</name>
    <dbReference type="NCBI Taxonomy" id="412755"/>
    <lineage>
        <taxon>unclassified sequences</taxon>
        <taxon>metagenomes</taxon>
        <taxon>ecological metagenomes</taxon>
    </lineage>
</organism>
<protein>
    <recommendedName>
        <fullName evidence="4">HTH luxR-type domain-containing protein</fullName>
    </recommendedName>
</protein>
<evidence type="ECO:0000259" key="4">
    <source>
        <dbReference type="PROSITE" id="PS50043"/>
    </source>
</evidence>
<dbReference type="Pfam" id="PF00196">
    <property type="entry name" value="GerE"/>
    <property type="match status" value="1"/>
</dbReference>
<keyword evidence="3" id="KW-0804">Transcription</keyword>
<dbReference type="PANTHER" id="PTHR44688">
    <property type="entry name" value="DNA-BINDING TRANSCRIPTIONAL ACTIVATOR DEVR_DOSR"/>
    <property type="match status" value="1"/>
</dbReference>
<evidence type="ECO:0000256" key="2">
    <source>
        <dbReference type="ARBA" id="ARBA00023125"/>
    </source>
</evidence>
<dbReference type="CDD" id="cd06170">
    <property type="entry name" value="LuxR_C_like"/>
    <property type="match status" value="1"/>
</dbReference>
<dbReference type="SMART" id="SM00421">
    <property type="entry name" value="HTH_LUXR"/>
    <property type="match status" value="1"/>
</dbReference>
<dbReference type="EMBL" id="LAZR01050679">
    <property type="protein sequence ID" value="KKK86819.1"/>
    <property type="molecule type" value="Genomic_DNA"/>
</dbReference>
<evidence type="ECO:0000256" key="1">
    <source>
        <dbReference type="ARBA" id="ARBA00023015"/>
    </source>
</evidence>
<dbReference type="GO" id="GO:0006355">
    <property type="term" value="P:regulation of DNA-templated transcription"/>
    <property type="evidence" value="ECO:0007669"/>
    <property type="project" value="InterPro"/>
</dbReference>
<keyword evidence="2" id="KW-0238">DNA-binding</keyword>
<comment type="caution">
    <text evidence="5">The sequence shown here is derived from an EMBL/GenBank/DDBJ whole genome shotgun (WGS) entry which is preliminary data.</text>
</comment>
<accession>A0A0F9B7X8</accession>
<dbReference type="PROSITE" id="PS50043">
    <property type="entry name" value="HTH_LUXR_2"/>
    <property type="match status" value="1"/>
</dbReference>
<dbReference type="GO" id="GO:0003677">
    <property type="term" value="F:DNA binding"/>
    <property type="evidence" value="ECO:0007669"/>
    <property type="project" value="UniProtKB-KW"/>
</dbReference>
<evidence type="ECO:0000256" key="3">
    <source>
        <dbReference type="ARBA" id="ARBA00023163"/>
    </source>
</evidence>